<dbReference type="EMBL" id="ONZP01001017">
    <property type="protein sequence ID" value="SPJ92798.1"/>
    <property type="molecule type" value="Genomic_DNA"/>
</dbReference>
<evidence type="ECO:0000313" key="1">
    <source>
        <dbReference type="EMBL" id="SPJ92798.1"/>
    </source>
</evidence>
<proteinExistence type="predicted"/>
<evidence type="ECO:0000313" key="2">
    <source>
        <dbReference type="Proteomes" id="UP001187734"/>
    </source>
</evidence>
<reference evidence="1" key="1">
    <citation type="submission" date="2018-03" db="EMBL/GenBank/DDBJ databases">
        <authorList>
            <person name="Guldener U."/>
        </authorList>
    </citation>
    <scope>NUCLEOTIDE SEQUENCE</scope>
</reference>
<name>A0AAE8MMD2_9HYPO</name>
<comment type="caution">
    <text evidence="1">The sequence shown here is derived from an EMBL/GenBank/DDBJ whole genome shotgun (WGS) entry which is preliminary data.</text>
</comment>
<keyword evidence="2" id="KW-1185">Reference proteome</keyword>
<sequence>MGLAFAVVSQICVGVNCGIGSIVGCIR</sequence>
<organism evidence="1 2">
    <name type="scientific">Fusarium torulosum</name>
    <dbReference type="NCBI Taxonomy" id="33205"/>
    <lineage>
        <taxon>Eukaryota</taxon>
        <taxon>Fungi</taxon>
        <taxon>Dikarya</taxon>
        <taxon>Ascomycota</taxon>
        <taxon>Pezizomycotina</taxon>
        <taxon>Sordariomycetes</taxon>
        <taxon>Hypocreomycetidae</taxon>
        <taxon>Hypocreales</taxon>
        <taxon>Nectriaceae</taxon>
        <taxon>Fusarium</taxon>
    </lineage>
</organism>
<protein>
    <submittedName>
        <fullName evidence="1">Uncharacterized protein</fullName>
    </submittedName>
</protein>
<dbReference type="Proteomes" id="UP001187734">
    <property type="component" value="Unassembled WGS sequence"/>
</dbReference>
<accession>A0AAE8MMD2</accession>
<dbReference type="AlphaFoldDB" id="A0AAE8MMD2"/>
<gene>
    <name evidence="1" type="ORF">FTOL_13763</name>
</gene>